<comment type="caution">
    <text evidence="1">The sequence shown here is derived from an EMBL/GenBank/DDBJ whole genome shotgun (WGS) entry which is preliminary data.</text>
</comment>
<dbReference type="EMBL" id="VTPC01002372">
    <property type="protein sequence ID" value="KAF2900114.1"/>
    <property type="molecule type" value="Genomic_DNA"/>
</dbReference>
<proteinExistence type="predicted"/>
<evidence type="ECO:0000313" key="2">
    <source>
        <dbReference type="Proteomes" id="UP000801492"/>
    </source>
</evidence>
<accession>A0A8K0D6G9</accession>
<reference evidence="1" key="1">
    <citation type="submission" date="2019-08" db="EMBL/GenBank/DDBJ databases">
        <title>The genome of the North American firefly Photinus pyralis.</title>
        <authorList>
            <consortium name="Photinus pyralis genome working group"/>
            <person name="Fallon T.R."/>
            <person name="Sander Lower S.E."/>
            <person name="Weng J.-K."/>
        </authorList>
    </citation>
    <scope>NUCLEOTIDE SEQUENCE</scope>
    <source>
        <strain evidence="1">TRF0915ILg1</strain>
        <tissue evidence="1">Whole body</tissue>
    </source>
</reference>
<gene>
    <name evidence="1" type="ORF">ILUMI_06074</name>
</gene>
<dbReference type="AlphaFoldDB" id="A0A8K0D6G9"/>
<name>A0A8K0D6G9_IGNLU</name>
<keyword evidence="2" id="KW-1185">Reference proteome</keyword>
<organism evidence="1 2">
    <name type="scientific">Ignelater luminosus</name>
    <name type="common">Cucubano</name>
    <name type="synonym">Pyrophorus luminosus</name>
    <dbReference type="NCBI Taxonomy" id="2038154"/>
    <lineage>
        <taxon>Eukaryota</taxon>
        <taxon>Metazoa</taxon>
        <taxon>Ecdysozoa</taxon>
        <taxon>Arthropoda</taxon>
        <taxon>Hexapoda</taxon>
        <taxon>Insecta</taxon>
        <taxon>Pterygota</taxon>
        <taxon>Neoptera</taxon>
        <taxon>Endopterygota</taxon>
        <taxon>Coleoptera</taxon>
        <taxon>Polyphaga</taxon>
        <taxon>Elateriformia</taxon>
        <taxon>Elateroidea</taxon>
        <taxon>Elateridae</taxon>
        <taxon>Agrypninae</taxon>
        <taxon>Pyrophorini</taxon>
        <taxon>Ignelater</taxon>
    </lineage>
</organism>
<dbReference type="OrthoDB" id="6363452at2759"/>
<dbReference type="Proteomes" id="UP000801492">
    <property type="component" value="Unassembled WGS sequence"/>
</dbReference>
<sequence>MLSSLAGTLMSRGYGGLTNGGGSQVVSLNLTNLVVLVLLKALIFAAGSLGAGNWKGGLGRSSDGEETFLTDEEILLFLGYLTGSPGSNGCLQNVACQQPQQARKYAAAGDMLLRTAKTLSFEPDDNYEYVLQELQEAANWGSAGGECSRFKCGAENKPNN</sequence>
<evidence type="ECO:0000313" key="1">
    <source>
        <dbReference type="EMBL" id="KAF2900114.1"/>
    </source>
</evidence>
<protein>
    <submittedName>
        <fullName evidence="1">Uncharacterized protein</fullName>
    </submittedName>
</protein>